<accession>A0A4Q4T875</accession>
<gene>
    <name evidence="3" type="ORF">DL764_006512</name>
</gene>
<proteinExistence type="predicted"/>
<evidence type="ECO:0000313" key="3">
    <source>
        <dbReference type="EMBL" id="RYP00413.1"/>
    </source>
</evidence>
<dbReference type="OrthoDB" id="4695470at2759"/>
<evidence type="ECO:0000259" key="2">
    <source>
        <dbReference type="Pfam" id="PF20150"/>
    </source>
</evidence>
<feature type="domain" description="2EXR" evidence="2">
    <location>
        <begin position="23"/>
        <end position="89"/>
    </location>
</feature>
<comment type="caution">
    <text evidence="3">The sequence shown here is derived from an EMBL/GenBank/DDBJ whole genome shotgun (WGS) entry which is preliminary data.</text>
</comment>
<evidence type="ECO:0000256" key="1">
    <source>
        <dbReference type="SAM" id="MobiDB-lite"/>
    </source>
</evidence>
<keyword evidence="4" id="KW-1185">Reference proteome</keyword>
<dbReference type="Proteomes" id="UP000293360">
    <property type="component" value="Unassembled WGS sequence"/>
</dbReference>
<evidence type="ECO:0000313" key="4">
    <source>
        <dbReference type="Proteomes" id="UP000293360"/>
    </source>
</evidence>
<dbReference type="EMBL" id="QJNU01000389">
    <property type="protein sequence ID" value="RYP00413.1"/>
    <property type="molecule type" value="Genomic_DNA"/>
</dbReference>
<sequence>MSSFWDIIRQDSPPVPPFRERSFELFGRLPPEIRHMIWSKALDLQALVLWIHVPPSHGSDFPLGYSEHIIHRRRNGVLGATRESRELTRKVFEGGLHKVRVPSSAFDRRQLLLRAHDIFLVPSIHRDAIDAITAGFKPWVLRGASIMLELLVSIEELHESLKRLAALNLDEKAKTTQFWSVFPDIESRAYVYLILVDDYDENELSSRCWIEGRPSPLVKEVELEDVEAPDPLVEGERRGGGDWQADEVVGGEVDVAAEGLRAGVAQQAVRHGCEPVEDLHCGAQRHDVGDDGDHLLVPREQQGQMLAEAGEEREIEHGDREGGA</sequence>
<organism evidence="3 4">
    <name type="scientific">Monosporascus ibericus</name>
    <dbReference type="NCBI Taxonomy" id="155417"/>
    <lineage>
        <taxon>Eukaryota</taxon>
        <taxon>Fungi</taxon>
        <taxon>Dikarya</taxon>
        <taxon>Ascomycota</taxon>
        <taxon>Pezizomycotina</taxon>
        <taxon>Sordariomycetes</taxon>
        <taxon>Xylariomycetidae</taxon>
        <taxon>Xylariales</taxon>
        <taxon>Xylariales incertae sedis</taxon>
        <taxon>Monosporascus</taxon>
    </lineage>
</organism>
<protein>
    <recommendedName>
        <fullName evidence="2">2EXR domain-containing protein</fullName>
    </recommendedName>
</protein>
<feature type="compositionally biased region" description="Basic and acidic residues" evidence="1">
    <location>
        <begin position="310"/>
        <end position="324"/>
    </location>
</feature>
<feature type="region of interest" description="Disordered" evidence="1">
    <location>
        <begin position="305"/>
        <end position="324"/>
    </location>
</feature>
<dbReference type="Pfam" id="PF20150">
    <property type="entry name" value="2EXR"/>
    <property type="match status" value="1"/>
</dbReference>
<dbReference type="AlphaFoldDB" id="A0A4Q4T875"/>
<reference evidence="3 4" key="1">
    <citation type="submission" date="2018-06" db="EMBL/GenBank/DDBJ databases">
        <title>Complete Genomes of Monosporascus.</title>
        <authorList>
            <person name="Robinson A.J."/>
            <person name="Natvig D.O."/>
        </authorList>
    </citation>
    <scope>NUCLEOTIDE SEQUENCE [LARGE SCALE GENOMIC DNA]</scope>
    <source>
        <strain evidence="3 4">CBS 110550</strain>
    </source>
</reference>
<dbReference type="InterPro" id="IPR045518">
    <property type="entry name" value="2EXR"/>
</dbReference>
<name>A0A4Q4T875_9PEZI</name>